<keyword evidence="1" id="KW-0472">Membrane</keyword>
<name>A0A3D9L5Q4_MARFU</name>
<gene>
    <name evidence="2" type="ORF">C7460_10324</name>
</gene>
<evidence type="ECO:0000313" key="3">
    <source>
        <dbReference type="Proteomes" id="UP000256779"/>
    </source>
</evidence>
<dbReference type="AlphaFoldDB" id="A0A3D9L5Q4"/>
<protein>
    <recommendedName>
        <fullName evidence="4">DUF1772 domain-containing protein</fullName>
    </recommendedName>
</protein>
<accession>A0A3D9L5Q4</accession>
<keyword evidence="3" id="KW-1185">Reference proteome</keyword>
<dbReference type="EMBL" id="QREG01000003">
    <property type="protein sequence ID" value="REE01508.1"/>
    <property type="molecule type" value="Genomic_DNA"/>
</dbReference>
<organism evidence="2 3">
    <name type="scientific">Marinoscillum furvescens DSM 4134</name>
    <dbReference type="NCBI Taxonomy" id="1122208"/>
    <lineage>
        <taxon>Bacteria</taxon>
        <taxon>Pseudomonadati</taxon>
        <taxon>Bacteroidota</taxon>
        <taxon>Cytophagia</taxon>
        <taxon>Cytophagales</taxon>
        <taxon>Reichenbachiellaceae</taxon>
        <taxon>Marinoscillum</taxon>
    </lineage>
</organism>
<evidence type="ECO:0000313" key="2">
    <source>
        <dbReference type="EMBL" id="REE01508.1"/>
    </source>
</evidence>
<evidence type="ECO:0008006" key="4">
    <source>
        <dbReference type="Google" id="ProtNLM"/>
    </source>
</evidence>
<keyword evidence="1" id="KW-1133">Transmembrane helix</keyword>
<dbReference type="OrthoDB" id="883418at2"/>
<sequence>MLLIALFGISAFHMGLIWMVQLVHYPGFAEVGDREYAAYQAHHMRTISWIVMPSMVLELALSIIAIWYLASLPYFVSLGLLGIIWLTTIFGAVPIHRNLTGGKNVKGIGRLVKVNWYRTASWTLRTLLLGYLCFLAEAS</sequence>
<dbReference type="RefSeq" id="WP_115866802.1">
    <property type="nucleotide sequence ID" value="NZ_QREG01000003.1"/>
</dbReference>
<keyword evidence="1" id="KW-0812">Transmembrane</keyword>
<reference evidence="2 3" key="1">
    <citation type="submission" date="2018-07" db="EMBL/GenBank/DDBJ databases">
        <title>Genomic Encyclopedia of Type Strains, Phase IV (KMG-IV): sequencing the most valuable type-strain genomes for metagenomic binning, comparative biology and taxonomic classification.</title>
        <authorList>
            <person name="Goeker M."/>
        </authorList>
    </citation>
    <scope>NUCLEOTIDE SEQUENCE [LARGE SCALE GENOMIC DNA]</scope>
    <source>
        <strain evidence="2 3">DSM 4134</strain>
    </source>
</reference>
<comment type="caution">
    <text evidence="2">The sequence shown here is derived from an EMBL/GenBank/DDBJ whole genome shotgun (WGS) entry which is preliminary data.</text>
</comment>
<proteinExistence type="predicted"/>
<feature type="transmembrane region" description="Helical" evidence="1">
    <location>
        <begin position="75"/>
        <end position="96"/>
    </location>
</feature>
<feature type="transmembrane region" description="Helical" evidence="1">
    <location>
        <begin position="46"/>
        <end position="68"/>
    </location>
</feature>
<evidence type="ECO:0000256" key="1">
    <source>
        <dbReference type="SAM" id="Phobius"/>
    </source>
</evidence>
<dbReference type="Proteomes" id="UP000256779">
    <property type="component" value="Unassembled WGS sequence"/>
</dbReference>